<feature type="compositionally biased region" description="Low complexity" evidence="2">
    <location>
        <begin position="1192"/>
        <end position="1204"/>
    </location>
</feature>
<reference evidence="4 5" key="1">
    <citation type="journal article" date="2007" name="Science">
        <title>Sea anemone genome reveals ancestral eumetazoan gene repertoire and genomic organization.</title>
        <authorList>
            <person name="Putnam N.H."/>
            <person name="Srivastava M."/>
            <person name="Hellsten U."/>
            <person name="Dirks B."/>
            <person name="Chapman J."/>
            <person name="Salamov A."/>
            <person name="Terry A."/>
            <person name="Shapiro H."/>
            <person name="Lindquist E."/>
            <person name="Kapitonov V.V."/>
            <person name="Jurka J."/>
            <person name="Genikhovich G."/>
            <person name="Grigoriev I.V."/>
            <person name="Lucas S.M."/>
            <person name="Steele R.E."/>
            <person name="Finnerty J.R."/>
            <person name="Technau U."/>
            <person name="Martindale M.Q."/>
            <person name="Rokhsar D.S."/>
        </authorList>
    </citation>
    <scope>NUCLEOTIDE SEQUENCE [LARGE SCALE GENOMIC DNA]</scope>
    <source>
        <strain evidence="5">CH2 X CH6</strain>
    </source>
</reference>
<evidence type="ECO:0000313" key="4">
    <source>
        <dbReference type="EMBL" id="EDO39894.1"/>
    </source>
</evidence>
<dbReference type="GO" id="GO:0005509">
    <property type="term" value="F:calcium ion binding"/>
    <property type="evidence" value="ECO:0007669"/>
    <property type="project" value="InterPro"/>
</dbReference>
<gene>
    <name evidence="4" type="ORF">NEMVEDRAFT_v1g167853</name>
</gene>
<organism evidence="4 5">
    <name type="scientific">Nematostella vectensis</name>
    <name type="common">Starlet sea anemone</name>
    <dbReference type="NCBI Taxonomy" id="45351"/>
    <lineage>
        <taxon>Eukaryota</taxon>
        <taxon>Metazoa</taxon>
        <taxon>Cnidaria</taxon>
        <taxon>Anthozoa</taxon>
        <taxon>Hexacorallia</taxon>
        <taxon>Actiniaria</taxon>
        <taxon>Edwardsiidae</taxon>
        <taxon>Nematostella</taxon>
    </lineage>
</organism>
<dbReference type="CDD" id="cd22968">
    <property type="entry name" value="DD_EFCAB5"/>
    <property type="match status" value="1"/>
</dbReference>
<feature type="coiled-coil region" evidence="1">
    <location>
        <begin position="203"/>
        <end position="232"/>
    </location>
</feature>
<dbReference type="AlphaFoldDB" id="A7S8V5"/>
<dbReference type="PANTHER" id="PTHR46788:SF1">
    <property type="entry name" value="EF-HAND CALCIUM-BINDING DOMAIN-CONTAINING PROTEIN 5"/>
    <property type="match status" value="1"/>
</dbReference>
<accession>A7S8V5</accession>
<dbReference type="Gene3D" id="1.20.920.20">
    <property type="match status" value="1"/>
</dbReference>
<dbReference type="SUPFAM" id="SSF47473">
    <property type="entry name" value="EF-hand"/>
    <property type="match status" value="1"/>
</dbReference>
<dbReference type="PhylomeDB" id="A7S8V5"/>
<evidence type="ECO:0000259" key="3">
    <source>
        <dbReference type="PROSITE" id="PS50222"/>
    </source>
</evidence>
<dbReference type="InParanoid" id="A7S8V5"/>
<dbReference type="SUPFAM" id="SSF55781">
    <property type="entry name" value="GAF domain-like"/>
    <property type="match status" value="1"/>
</dbReference>
<keyword evidence="5" id="KW-1185">Reference proteome</keyword>
<feature type="region of interest" description="Disordered" evidence="2">
    <location>
        <begin position="383"/>
        <end position="490"/>
    </location>
</feature>
<dbReference type="PROSITE" id="PS50222">
    <property type="entry name" value="EF_HAND_2"/>
    <property type="match status" value="1"/>
</dbReference>
<feature type="compositionally biased region" description="Acidic residues" evidence="2">
    <location>
        <begin position="383"/>
        <end position="394"/>
    </location>
</feature>
<dbReference type="eggNOG" id="ENOG502R5M0">
    <property type="taxonomic scope" value="Eukaryota"/>
</dbReference>
<dbReference type="Proteomes" id="UP000001593">
    <property type="component" value="Unassembled WGS sequence"/>
</dbReference>
<dbReference type="PANTHER" id="PTHR46788">
    <property type="entry name" value="EF-HAND CALCIUM-BINDING DOMAIN-CONTAINING PROTEIN 5"/>
    <property type="match status" value="1"/>
</dbReference>
<dbReference type="InterPro" id="IPR002048">
    <property type="entry name" value="EF_hand_dom"/>
</dbReference>
<feature type="region of interest" description="Disordered" evidence="2">
    <location>
        <begin position="1165"/>
        <end position="1204"/>
    </location>
</feature>
<dbReference type="STRING" id="45351.A7S8V5"/>
<evidence type="ECO:0000313" key="5">
    <source>
        <dbReference type="Proteomes" id="UP000001593"/>
    </source>
</evidence>
<dbReference type="InterPro" id="IPR029016">
    <property type="entry name" value="GAF-like_dom_sf"/>
</dbReference>
<evidence type="ECO:0000256" key="1">
    <source>
        <dbReference type="SAM" id="Coils"/>
    </source>
</evidence>
<dbReference type="EMBL" id="DS469599">
    <property type="protein sequence ID" value="EDO39894.1"/>
    <property type="molecule type" value="Genomic_DNA"/>
</dbReference>
<name>A7S8V5_NEMVE</name>
<dbReference type="OMA" id="MVHMSKC"/>
<dbReference type="Gene3D" id="3.30.450.40">
    <property type="match status" value="1"/>
</dbReference>
<feature type="domain" description="EF-hand" evidence="3">
    <location>
        <begin position="564"/>
        <end position="599"/>
    </location>
</feature>
<sequence>MEFEKDSSFDELRITPSPDRPRALSAADVFEKSMELNGIKSPVIRNLSRNIMRKWREAHERKVNKRLQELRIEKKRKDGEAKEIARLVTRKIPLDVLAKDWLYDNELTADARVYLVENLLPTLILGVEKLLDEVTKRGLTDSEGFCPDFNPINYLAQYLMRNNLKYSNFVEASPYTKGLHKVTEDLKKEIFSSEENKLAKMKEEAKQRRIVREKEEKAREMEERRRAMALEEQFVEWTSDWKGFLPLAAVQNMLMSFQEFSSKLSEDLRKEYCIPLGPTDTTGRVIDLDGFKEYLAPYGGNMTSPAFNAFLVHMASCAKEYRAATIRQAMRNVLQNLFLVCDVNRAGHLDRQRVLELLGLFYDGAQAADRDVLRNPRQWPVIEIEETSDEESVFEEEKPKGDIEPQKEISQEKAPAKPEAQQTNTAEITPAPSDESQDAQQEAPVYENAKAEEQAESETVQQEATKTEEEVTKPEEEANKPDEEASTTVSAILRPEKEIEGSAFDENTLNQAQFLALIEKFLGDEPKKHILEKFVRFTRANYVEFDFDRLNRMNKARLDARSAKRRRLVDQLFDLWDIDGSGSLELDKIQVVLNKWKVDNVENGYKEVLNNILILMGFFSAVRIFGEVTKNLNRQEFRDIIDAVYATLPDEEEAFEALITFLVSSVERSFEERRRSETRKRWLTNIDVAAQTSGAQLDPVYQATFQVLYKDAEEHGRGKMVSSFVSMLETNDDPEALHRGEAVLRYAACTAEDIGYMLGKVIYRDMKAVSWAAVDSGKPIHVPKVGSHGGVYFWNSFRNKDTDGSLIVLPLKDHEKRVIGLLGVDTLNDSHKTPFITHEISFYQAAAKALSQAIQFVDIRRKTLRVAESAVSWILRRSQNVQNVNVYLVEPGLRPSDGLVLRRMILLSHNGVSERFNNPPRLDRKDNLFRDYLFKCVESSETITADAYGERHMAFPLRDAEGHAVAVVDISIGDLKALPPHENREIQRMLRLLAMAHREVAREVAGLEKNIVLEVEKEYEDSRIDVLFDRLMLLDLRENVGRLDSRAFAEIKSYKDPPKVIHDILRAVLGIFNTNPELQARFEEWTTCKQYVNQDLVKNITAYDPTARSNETGFKVDAKGLAKTLQNVPQGAVAKHGSLPAQYLFNWAFVCLSLIEHTEKMAEARPGKALSPPAASSLMIDPGNGRLDSPSETINTNTRTETTS</sequence>
<dbReference type="HOGENOM" id="CLU_006376_0_0_1"/>
<evidence type="ECO:0000256" key="2">
    <source>
        <dbReference type="SAM" id="MobiDB-lite"/>
    </source>
</evidence>
<feature type="compositionally biased region" description="Basic and acidic residues" evidence="2">
    <location>
        <begin position="395"/>
        <end position="416"/>
    </location>
</feature>
<keyword evidence="1" id="KW-0175">Coiled coil</keyword>
<feature type="compositionally biased region" description="Basic and acidic residues" evidence="2">
    <location>
        <begin position="465"/>
        <end position="483"/>
    </location>
</feature>
<dbReference type="InterPro" id="IPR011992">
    <property type="entry name" value="EF-hand-dom_pair"/>
</dbReference>
<protein>
    <recommendedName>
        <fullName evidence="3">EF-hand domain-containing protein</fullName>
    </recommendedName>
</protein>
<proteinExistence type="predicted"/>